<dbReference type="InterPro" id="IPR050555">
    <property type="entry name" value="Bact_Solute-Bind_Prot2"/>
</dbReference>
<proteinExistence type="predicted"/>
<dbReference type="EMBL" id="BOOI01000033">
    <property type="protein sequence ID" value="GIH85224.1"/>
    <property type="molecule type" value="Genomic_DNA"/>
</dbReference>
<name>A0A8J3S566_PLARO</name>
<evidence type="ECO:0000256" key="4">
    <source>
        <dbReference type="SAM" id="SignalP"/>
    </source>
</evidence>
<gene>
    <name evidence="6" type="ORF">Pro02_36320</name>
</gene>
<dbReference type="InterPro" id="IPR028082">
    <property type="entry name" value="Peripla_BP_I"/>
</dbReference>
<keyword evidence="2 4" id="KW-0732">Signal</keyword>
<dbReference type="AlphaFoldDB" id="A0A8J3S566"/>
<dbReference type="Proteomes" id="UP000655044">
    <property type="component" value="Unassembled WGS sequence"/>
</dbReference>
<dbReference type="GO" id="GO:0030246">
    <property type="term" value="F:carbohydrate binding"/>
    <property type="evidence" value="ECO:0007669"/>
    <property type="project" value="TreeGrafter"/>
</dbReference>
<evidence type="ECO:0000256" key="2">
    <source>
        <dbReference type="ARBA" id="ARBA00022729"/>
    </source>
</evidence>
<dbReference type="SUPFAM" id="SSF53822">
    <property type="entry name" value="Periplasmic binding protein-like I"/>
    <property type="match status" value="1"/>
</dbReference>
<dbReference type="RefSeq" id="WP_189242439.1">
    <property type="nucleotide sequence ID" value="NZ_BMQP01000015.1"/>
</dbReference>
<feature type="compositionally biased region" description="Polar residues" evidence="3">
    <location>
        <begin position="39"/>
        <end position="49"/>
    </location>
</feature>
<comment type="caution">
    <text evidence="6">The sequence shown here is derived from an EMBL/GenBank/DDBJ whole genome shotgun (WGS) entry which is preliminary data.</text>
</comment>
<evidence type="ECO:0000259" key="5">
    <source>
        <dbReference type="Pfam" id="PF13407"/>
    </source>
</evidence>
<reference evidence="6" key="1">
    <citation type="submission" date="2021-01" db="EMBL/GenBank/DDBJ databases">
        <title>Whole genome shotgun sequence of Planobispora rosea NBRC 15558.</title>
        <authorList>
            <person name="Komaki H."/>
            <person name="Tamura T."/>
        </authorList>
    </citation>
    <scope>NUCLEOTIDE SEQUENCE</scope>
    <source>
        <strain evidence="6">NBRC 15558</strain>
    </source>
</reference>
<evidence type="ECO:0000256" key="1">
    <source>
        <dbReference type="ARBA" id="ARBA00004196"/>
    </source>
</evidence>
<dbReference type="Pfam" id="PF13407">
    <property type="entry name" value="Peripla_BP_4"/>
    <property type="match status" value="1"/>
</dbReference>
<accession>A0A8J3S566</accession>
<dbReference type="PANTHER" id="PTHR30036:SF1">
    <property type="entry name" value="D-XYLOSE-BINDING PERIPLASMIC PROTEIN"/>
    <property type="match status" value="1"/>
</dbReference>
<feature type="region of interest" description="Disordered" evidence="3">
    <location>
        <begin position="32"/>
        <end position="56"/>
    </location>
</feature>
<dbReference type="GO" id="GO:0030288">
    <property type="term" value="C:outer membrane-bounded periplasmic space"/>
    <property type="evidence" value="ECO:0007669"/>
    <property type="project" value="TreeGrafter"/>
</dbReference>
<sequence length="384" mass="39744">MKPVRRTAGSAVLVLILSVLALGLPACGAAEETGRGDGTVSTASPTASPGGSPRGGADGFRIGLLLPESTAVRYDRFDHPYIAEEVTALCPTCAVVYRNANRDPGRQEQQVDEMLANDVRVLILDPVDARAIGPAVARAKARGVGVVSYDRLAAGPIDAYVSFDNVEVGRAQGEALLKAVEKAGTRGRGPVVMLNGSPTDPNAEQVKRGAHSVLDGRVDISREYDIPDWSPDQANARAAEAFAELGADKIAGVYAANDGMAAGAAQAMRSAGVPGRIPLTGQDGELAAIQRILLGTQTMTVYKPIRPQARSAARMAVALGTGTAVRTTRTVDNGTSATIPAEILRPIAVTAATIGTTVVADGFWRVEEICAGDVRAACRAAGLI</sequence>
<keyword evidence="7" id="KW-1185">Reference proteome</keyword>
<evidence type="ECO:0000313" key="6">
    <source>
        <dbReference type="EMBL" id="GIH85224.1"/>
    </source>
</evidence>
<dbReference type="PANTHER" id="PTHR30036">
    <property type="entry name" value="D-XYLOSE-BINDING PERIPLASMIC PROTEIN"/>
    <property type="match status" value="1"/>
</dbReference>
<dbReference type="Gene3D" id="3.40.50.2300">
    <property type="match status" value="2"/>
</dbReference>
<protein>
    <submittedName>
        <fullName evidence="6">Solute-binding protein</fullName>
    </submittedName>
</protein>
<organism evidence="6 7">
    <name type="scientific">Planobispora rosea</name>
    <dbReference type="NCBI Taxonomy" id="35762"/>
    <lineage>
        <taxon>Bacteria</taxon>
        <taxon>Bacillati</taxon>
        <taxon>Actinomycetota</taxon>
        <taxon>Actinomycetes</taxon>
        <taxon>Streptosporangiales</taxon>
        <taxon>Streptosporangiaceae</taxon>
        <taxon>Planobispora</taxon>
    </lineage>
</organism>
<evidence type="ECO:0000256" key="3">
    <source>
        <dbReference type="SAM" id="MobiDB-lite"/>
    </source>
</evidence>
<comment type="subcellular location">
    <subcellularLocation>
        <location evidence="1">Cell envelope</location>
    </subcellularLocation>
</comment>
<feature type="domain" description="Periplasmic binding protein" evidence="5">
    <location>
        <begin position="92"/>
        <end position="322"/>
    </location>
</feature>
<evidence type="ECO:0000313" key="7">
    <source>
        <dbReference type="Proteomes" id="UP000655044"/>
    </source>
</evidence>
<feature type="signal peptide" evidence="4">
    <location>
        <begin position="1"/>
        <end position="21"/>
    </location>
</feature>
<dbReference type="InterPro" id="IPR025997">
    <property type="entry name" value="SBP_2_dom"/>
</dbReference>
<feature type="chain" id="PRO_5038907427" evidence="4">
    <location>
        <begin position="22"/>
        <end position="384"/>
    </location>
</feature>